<keyword evidence="2" id="KW-1185">Reference proteome</keyword>
<gene>
    <name evidence="1" type="ORF">FBEOM_14215</name>
</gene>
<evidence type="ECO:0000313" key="2">
    <source>
        <dbReference type="Proteomes" id="UP000730481"/>
    </source>
</evidence>
<evidence type="ECO:0000313" key="1">
    <source>
        <dbReference type="EMBL" id="KAF4332002.1"/>
    </source>
</evidence>
<reference evidence="1" key="2">
    <citation type="submission" date="2020-02" db="EMBL/GenBank/DDBJ databases">
        <title>Identification and distribution of gene clusters putatively required for synthesis of sphingolipid metabolism inhibitors in phylogenetically diverse species of the filamentous fungus Fusarium.</title>
        <authorList>
            <person name="Kim H.-S."/>
            <person name="Busman M."/>
            <person name="Brown D.W."/>
            <person name="Divon H."/>
            <person name="Uhlig S."/>
            <person name="Proctor R.H."/>
        </authorList>
    </citation>
    <scope>NUCLEOTIDE SEQUENCE</scope>
    <source>
        <strain evidence="1">NRRL 25174</strain>
    </source>
</reference>
<dbReference type="OrthoDB" id="3759773at2759"/>
<name>A0A9P5A5P8_9HYPO</name>
<accession>A0A9P5A5P8</accession>
<dbReference type="Proteomes" id="UP000730481">
    <property type="component" value="Unassembled WGS sequence"/>
</dbReference>
<reference evidence="1" key="1">
    <citation type="journal article" date="2017" name="Mycologia">
        <title>Fusarium algeriense, sp. nov., a novel toxigenic crown rot pathogen of durum wheat from Algeria is nested in the Fusarium burgessii species complex.</title>
        <authorList>
            <person name="Laraba I."/>
            <person name="Keddad A."/>
            <person name="Boureghda H."/>
            <person name="Abdallah N."/>
            <person name="Vaughan M.M."/>
            <person name="Proctor R.H."/>
            <person name="Busman M."/>
            <person name="O'Donnell K."/>
        </authorList>
    </citation>
    <scope>NUCLEOTIDE SEQUENCE</scope>
    <source>
        <strain evidence="1">NRRL 25174</strain>
    </source>
</reference>
<dbReference type="EMBL" id="PVQB02001247">
    <property type="protein sequence ID" value="KAF4332002.1"/>
    <property type="molecule type" value="Genomic_DNA"/>
</dbReference>
<dbReference type="AlphaFoldDB" id="A0A9P5A5P8"/>
<sequence length="522" mass="59300">MTEFRENVPTFLKVSNEVLLAIFGLCRNRDQKQQTDISNLRLTCRRFCSLCSDYAIRRCATLDFSRPESVKLFRQVLHNPQIAEHVHELNVRLHFYHSWIAASLENFITAICSEWEQRTQATYQSIGNTSGRQVTFEYLIQRFVSGIEMHNDVLNEPSTPCNRHDCEKPTCPKSILHRAYDIYKEKYNAQKLWHGDGAFSLKVAEIIHQLPNIRHVTLHDGVLENNYDMGRKFDPISQQDTSAQADMLIQVLSRPMLWEEARWIQPSVLIWPGVPIRLLVDIPLALGAIDSLIIDQFSIHVSAAPDYMAMQMNKNDRDNLSQAIKHLDLLQFTFLPRCRSGCGPWTANDEDNDTVRTASEMEVLHHYLGTFFNSGCITHADINLGEFWYSLGLKSMLAAPTSVGIAFTWPVESSLSSIHLTEISVTASELGAMAEALRPKSELELFIVHIKTGLWREALQNLRQGLRNPQSVYIRHPSGGEIQSLTDGQIQTVFNVQHTEEGTKAECYVMGTILENPLAAFG</sequence>
<organism evidence="1 2">
    <name type="scientific">Fusarium beomiforme</name>
    <dbReference type="NCBI Taxonomy" id="44412"/>
    <lineage>
        <taxon>Eukaryota</taxon>
        <taxon>Fungi</taxon>
        <taxon>Dikarya</taxon>
        <taxon>Ascomycota</taxon>
        <taxon>Pezizomycotina</taxon>
        <taxon>Sordariomycetes</taxon>
        <taxon>Hypocreomycetidae</taxon>
        <taxon>Hypocreales</taxon>
        <taxon>Nectriaceae</taxon>
        <taxon>Fusarium</taxon>
        <taxon>Fusarium burgessii species complex</taxon>
    </lineage>
</organism>
<protein>
    <submittedName>
        <fullName evidence="1">F-box pof7</fullName>
    </submittedName>
</protein>
<comment type="caution">
    <text evidence="1">The sequence shown here is derived from an EMBL/GenBank/DDBJ whole genome shotgun (WGS) entry which is preliminary data.</text>
</comment>
<proteinExistence type="predicted"/>